<accession>A0ABU1TD26</accession>
<evidence type="ECO:0000256" key="3">
    <source>
        <dbReference type="ARBA" id="ARBA00022842"/>
    </source>
</evidence>
<dbReference type="InterPro" id="IPR041492">
    <property type="entry name" value="HAD_2"/>
</dbReference>
<keyword evidence="1" id="KW-0479">Metal-binding</keyword>
<evidence type="ECO:0000256" key="2">
    <source>
        <dbReference type="ARBA" id="ARBA00022801"/>
    </source>
</evidence>
<dbReference type="EMBL" id="JAVDUU010000002">
    <property type="protein sequence ID" value="MDR6942750.1"/>
    <property type="molecule type" value="Genomic_DNA"/>
</dbReference>
<dbReference type="GO" id="GO:0016787">
    <property type="term" value="F:hydrolase activity"/>
    <property type="evidence" value="ECO:0007669"/>
    <property type="project" value="UniProtKB-KW"/>
</dbReference>
<comment type="caution">
    <text evidence="4">The sequence shown here is derived from an EMBL/GenBank/DDBJ whole genome shotgun (WGS) entry which is preliminary data.</text>
</comment>
<keyword evidence="5" id="KW-1185">Reference proteome</keyword>
<dbReference type="InterPro" id="IPR036412">
    <property type="entry name" value="HAD-like_sf"/>
</dbReference>
<evidence type="ECO:0000313" key="4">
    <source>
        <dbReference type="EMBL" id="MDR6942750.1"/>
    </source>
</evidence>
<proteinExistence type="predicted"/>
<name>A0ABU1TD26_9SPHI</name>
<dbReference type="PANTHER" id="PTHR46470">
    <property type="entry name" value="N-ACYLNEURAMINATE-9-PHOSPHATASE"/>
    <property type="match status" value="1"/>
</dbReference>
<dbReference type="InterPro" id="IPR023214">
    <property type="entry name" value="HAD_sf"/>
</dbReference>
<evidence type="ECO:0000256" key="1">
    <source>
        <dbReference type="ARBA" id="ARBA00022723"/>
    </source>
</evidence>
<sequence>MKFAKVVIYDLDNTIYPVNAISKEVASPVFDTIIDVGKEYFTNRRLREIMIDCYKIPTREIYKKYKFPAEMVSAVEMAFDKIRIDYPLNAYSDYPAIKRISDQRFLVTSGPFKFQNLKIDNLCIRQDFNEIFIHDDDEESCIGKMKIFSHILLYYGLDNEQVVVVGDSVGSEITAGNNLGLTTVQILRQGVKKSDGAKYYVDNFYDLAQLLEN</sequence>
<dbReference type="RefSeq" id="WP_310096252.1">
    <property type="nucleotide sequence ID" value="NZ_JAVDUU010000002.1"/>
</dbReference>
<evidence type="ECO:0000313" key="5">
    <source>
        <dbReference type="Proteomes" id="UP001247620"/>
    </source>
</evidence>
<gene>
    <name evidence="4" type="ORF">J2W55_002592</name>
</gene>
<reference evidence="4 5" key="1">
    <citation type="submission" date="2023-07" db="EMBL/GenBank/DDBJ databases">
        <title>Sorghum-associated microbial communities from plants grown in Nebraska, USA.</title>
        <authorList>
            <person name="Schachtman D."/>
        </authorList>
    </citation>
    <scope>NUCLEOTIDE SEQUENCE [LARGE SCALE GENOMIC DNA]</scope>
    <source>
        <strain evidence="4 5">3262</strain>
    </source>
</reference>
<dbReference type="Gene3D" id="3.40.50.1000">
    <property type="entry name" value="HAD superfamily/HAD-like"/>
    <property type="match status" value="1"/>
</dbReference>
<dbReference type="SUPFAM" id="SSF56784">
    <property type="entry name" value="HAD-like"/>
    <property type="match status" value="1"/>
</dbReference>
<dbReference type="SFLD" id="SFLDG01129">
    <property type="entry name" value="C1.5:_HAD__Beta-PGM__Phosphata"/>
    <property type="match status" value="1"/>
</dbReference>
<dbReference type="Pfam" id="PF13419">
    <property type="entry name" value="HAD_2"/>
    <property type="match status" value="1"/>
</dbReference>
<keyword evidence="2 4" id="KW-0378">Hydrolase</keyword>
<dbReference type="SFLD" id="SFLDS00003">
    <property type="entry name" value="Haloacid_Dehalogenase"/>
    <property type="match status" value="1"/>
</dbReference>
<dbReference type="PANTHER" id="PTHR46470:SF2">
    <property type="entry name" value="GLYCERALDEHYDE 3-PHOSPHATE PHOSPHATASE"/>
    <property type="match status" value="1"/>
</dbReference>
<keyword evidence="3" id="KW-0460">Magnesium</keyword>
<dbReference type="Proteomes" id="UP001247620">
    <property type="component" value="Unassembled WGS sequence"/>
</dbReference>
<protein>
    <submittedName>
        <fullName evidence="4">Hydrolase of the HAD superfamily</fullName>
    </submittedName>
</protein>
<dbReference type="Gene3D" id="1.10.150.520">
    <property type="match status" value="1"/>
</dbReference>
<organism evidence="4 5">
    <name type="scientific">Mucilaginibacter pocheonensis</name>
    <dbReference type="NCBI Taxonomy" id="398050"/>
    <lineage>
        <taxon>Bacteria</taxon>
        <taxon>Pseudomonadati</taxon>
        <taxon>Bacteroidota</taxon>
        <taxon>Sphingobacteriia</taxon>
        <taxon>Sphingobacteriales</taxon>
        <taxon>Sphingobacteriaceae</taxon>
        <taxon>Mucilaginibacter</taxon>
    </lineage>
</organism>
<dbReference type="InterPro" id="IPR051400">
    <property type="entry name" value="HAD-like_hydrolase"/>
</dbReference>